<sequence>MDANRAGESSLPAAGISSVNVSFASPQSSIVSSLSATRVVNILIQNGFSSSSLLVDGDGNLDLTRLKLKQLKAVSKSLNTAEEDFNMPKSGATKIEWVNAIADFFRLSLDNGVRTSNSSNHNLGEAIPVNPNPRIESPPEKFGDDLETDQAFKAACGRVDDKTLWVVHLLAGYSHAEKITAQPYAFTSEKLVTQLISAPTSRFIQFLGEYVVHHCVNIWHTRKVNLVVFFICGEINEGYAWNQMFYNLGSFVRRHGKRTAASLLRRKQFAKCKDALDISQATKLAMEWALDIVRNINNRVSKYVFHGGKSLLHCVLENTQFEYIDRKETAFLIAYTLYNNLVLMRNLQNRNK</sequence>
<reference evidence="1" key="1">
    <citation type="submission" date="2023-06" db="EMBL/GenBank/DDBJ databases">
        <title>Survivors Of The Sea: Transcriptome response of Skeletonema marinoi to long-term dormancy.</title>
        <authorList>
            <person name="Pinder M.I.M."/>
            <person name="Kourtchenko O."/>
            <person name="Robertson E.K."/>
            <person name="Larsson T."/>
            <person name="Maumus F."/>
            <person name="Osuna-Cruz C.M."/>
            <person name="Vancaester E."/>
            <person name="Stenow R."/>
            <person name="Vandepoele K."/>
            <person name="Ploug H."/>
            <person name="Bruchert V."/>
            <person name="Godhe A."/>
            <person name="Topel M."/>
        </authorList>
    </citation>
    <scope>NUCLEOTIDE SEQUENCE</scope>
    <source>
        <strain evidence="1">R05AC</strain>
    </source>
</reference>
<accession>A0AAD8YGA3</accession>
<name>A0AAD8YGA3_9STRA</name>
<comment type="caution">
    <text evidence="1">The sequence shown here is derived from an EMBL/GenBank/DDBJ whole genome shotgun (WGS) entry which is preliminary data.</text>
</comment>
<evidence type="ECO:0000313" key="1">
    <source>
        <dbReference type="EMBL" id="KAK1744907.1"/>
    </source>
</evidence>
<dbReference type="AlphaFoldDB" id="A0AAD8YGA3"/>
<dbReference type="EMBL" id="JATAAI010000006">
    <property type="protein sequence ID" value="KAK1744907.1"/>
    <property type="molecule type" value="Genomic_DNA"/>
</dbReference>
<keyword evidence="2" id="KW-1185">Reference proteome</keyword>
<organism evidence="1 2">
    <name type="scientific">Skeletonema marinoi</name>
    <dbReference type="NCBI Taxonomy" id="267567"/>
    <lineage>
        <taxon>Eukaryota</taxon>
        <taxon>Sar</taxon>
        <taxon>Stramenopiles</taxon>
        <taxon>Ochrophyta</taxon>
        <taxon>Bacillariophyta</taxon>
        <taxon>Coscinodiscophyceae</taxon>
        <taxon>Thalassiosirophycidae</taxon>
        <taxon>Thalassiosirales</taxon>
        <taxon>Skeletonemataceae</taxon>
        <taxon>Skeletonema</taxon>
        <taxon>Skeletonema marinoi-dohrnii complex</taxon>
    </lineage>
</organism>
<proteinExistence type="predicted"/>
<protein>
    <submittedName>
        <fullName evidence="1">Uncharacterized protein</fullName>
    </submittedName>
</protein>
<gene>
    <name evidence="1" type="ORF">QTG54_004198</name>
</gene>
<evidence type="ECO:0000313" key="2">
    <source>
        <dbReference type="Proteomes" id="UP001224775"/>
    </source>
</evidence>
<dbReference type="Proteomes" id="UP001224775">
    <property type="component" value="Unassembled WGS sequence"/>
</dbReference>